<gene>
    <name evidence="4" type="ORF">I5907_18310</name>
</gene>
<evidence type="ECO:0000259" key="3">
    <source>
        <dbReference type="PROSITE" id="PS51747"/>
    </source>
</evidence>
<dbReference type="InterPro" id="IPR016192">
    <property type="entry name" value="APOBEC/CMP_deaminase_Zn-bd"/>
</dbReference>
<dbReference type="GO" id="GO:0016787">
    <property type="term" value="F:hydrolase activity"/>
    <property type="evidence" value="ECO:0007669"/>
    <property type="project" value="InterPro"/>
</dbReference>
<dbReference type="Proteomes" id="UP000628448">
    <property type="component" value="Unassembled WGS sequence"/>
</dbReference>
<dbReference type="EMBL" id="JADWYR010000002">
    <property type="protein sequence ID" value="MBG9378198.1"/>
    <property type="molecule type" value="Genomic_DNA"/>
</dbReference>
<dbReference type="PANTHER" id="PTHR11079">
    <property type="entry name" value="CYTOSINE DEAMINASE FAMILY MEMBER"/>
    <property type="match status" value="1"/>
</dbReference>
<sequence length="138" mass="15040">MPTTNDFIEQCITLGKQAAEKGNSAVGALLVRGEVIIGAAEEATKTKNDITCHAEMEAIRQAVKTLNTNDLSDCVLYSTHEPCIMCSYAIRFYKIRAVFYLQESTYLGGVSSALPLLTTVAVPPGWSVAPHIHHITTW</sequence>
<keyword evidence="2" id="KW-0862">Zinc</keyword>
<feature type="domain" description="CMP/dCMP-type deaminase" evidence="3">
    <location>
        <begin position="2"/>
        <end position="121"/>
    </location>
</feature>
<dbReference type="SUPFAM" id="SSF53927">
    <property type="entry name" value="Cytidine deaminase-like"/>
    <property type="match status" value="1"/>
</dbReference>
<reference evidence="4" key="1">
    <citation type="submission" date="2020-11" db="EMBL/GenBank/DDBJ databases">
        <title>Bacterial whole genome sequence for Panacibacter sp. DH6.</title>
        <authorList>
            <person name="Le V."/>
            <person name="Ko S."/>
            <person name="Ahn C.-Y."/>
            <person name="Oh H.-M."/>
        </authorList>
    </citation>
    <scope>NUCLEOTIDE SEQUENCE</scope>
    <source>
        <strain evidence="4">DH6</strain>
    </source>
</reference>
<dbReference type="RefSeq" id="WP_196992242.1">
    <property type="nucleotide sequence ID" value="NZ_JADWYR010000002.1"/>
</dbReference>
<name>A0A931GZK0_9BACT</name>
<dbReference type="GO" id="GO:0008270">
    <property type="term" value="F:zinc ion binding"/>
    <property type="evidence" value="ECO:0007669"/>
    <property type="project" value="InterPro"/>
</dbReference>
<dbReference type="AlphaFoldDB" id="A0A931GZK0"/>
<dbReference type="InterPro" id="IPR002125">
    <property type="entry name" value="CMP_dCMP_dom"/>
</dbReference>
<comment type="caution">
    <text evidence="4">The sequence shown here is derived from an EMBL/GenBank/DDBJ whole genome shotgun (WGS) entry which is preliminary data.</text>
</comment>
<proteinExistence type="predicted"/>
<accession>A0A931GZK0</accession>
<organism evidence="4 5">
    <name type="scientific">Panacibacter microcysteis</name>
    <dbReference type="NCBI Taxonomy" id="2793269"/>
    <lineage>
        <taxon>Bacteria</taxon>
        <taxon>Pseudomonadati</taxon>
        <taxon>Bacteroidota</taxon>
        <taxon>Chitinophagia</taxon>
        <taxon>Chitinophagales</taxon>
        <taxon>Chitinophagaceae</taxon>
        <taxon>Panacibacter</taxon>
    </lineage>
</organism>
<dbReference type="Gene3D" id="3.40.140.10">
    <property type="entry name" value="Cytidine Deaminase, domain 2"/>
    <property type="match status" value="1"/>
</dbReference>
<dbReference type="PROSITE" id="PS00903">
    <property type="entry name" value="CYT_DCMP_DEAMINASES_1"/>
    <property type="match status" value="1"/>
</dbReference>
<dbReference type="PANTHER" id="PTHR11079:SF179">
    <property type="entry name" value="TRNA(ADENINE(34)) DEAMINASE, CHLOROPLASTIC"/>
    <property type="match status" value="1"/>
</dbReference>
<keyword evidence="1" id="KW-0479">Metal-binding</keyword>
<dbReference type="PROSITE" id="PS51747">
    <property type="entry name" value="CYT_DCMP_DEAMINASES_2"/>
    <property type="match status" value="1"/>
</dbReference>
<evidence type="ECO:0000256" key="1">
    <source>
        <dbReference type="ARBA" id="ARBA00022723"/>
    </source>
</evidence>
<evidence type="ECO:0000313" key="4">
    <source>
        <dbReference type="EMBL" id="MBG9378198.1"/>
    </source>
</evidence>
<dbReference type="CDD" id="cd01285">
    <property type="entry name" value="nucleoside_deaminase"/>
    <property type="match status" value="1"/>
</dbReference>
<protein>
    <submittedName>
        <fullName evidence="4">Nucleoside deaminase</fullName>
    </submittedName>
</protein>
<dbReference type="InterPro" id="IPR016193">
    <property type="entry name" value="Cytidine_deaminase-like"/>
</dbReference>
<evidence type="ECO:0000256" key="2">
    <source>
        <dbReference type="ARBA" id="ARBA00022833"/>
    </source>
</evidence>
<dbReference type="Pfam" id="PF00383">
    <property type="entry name" value="dCMP_cyt_deam_1"/>
    <property type="match status" value="1"/>
</dbReference>
<evidence type="ECO:0000313" key="5">
    <source>
        <dbReference type="Proteomes" id="UP000628448"/>
    </source>
</evidence>
<keyword evidence="5" id="KW-1185">Reference proteome</keyword>